<dbReference type="Proteomes" id="UP000192923">
    <property type="component" value="Unassembled WGS sequence"/>
</dbReference>
<keyword evidence="14" id="KW-1185">Reference proteome</keyword>
<dbReference type="Pfam" id="PF02219">
    <property type="entry name" value="MTHFR"/>
    <property type="match status" value="1"/>
</dbReference>
<dbReference type="PANTHER" id="PTHR45754">
    <property type="entry name" value="METHYLENETETRAHYDROFOLATE REDUCTASE"/>
    <property type="match status" value="1"/>
</dbReference>
<evidence type="ECO:0000256" key="4">
    <source>
        <dbReference type="ARBA" id="ARBA00022605"/>
    </source>
</evidence>
<dbReference type="Gene3D" id="3.20.20.220">
    <property type="match status" value="1"/>
</dbReference>
<evidence type="ECO:0000256" key="10">
    <source>
        <dbReference type="ARBA" id="ARBA00034478"/>
    </source>
</evidence>
<dbReference type="CDD" id="cd00537">
    <property type="entry name" value="MTHFR"/>
    <property type="match status" value="1"/>
</dbReference>
<evidence type="ECO:0000256" key="2">
    <source>
        <dbReference type="ARBA" id="ARBA00004777"/>
    </source>
</evidence>
<dbReference type="RefSeq" id="WP_085210006.1">
    <property type="nucleotide sequence ID" value="NZ_FXAM01000001.1"/>
</dbReference>
<name>A0A1Y6CYN1_9GAMM</name>
<dbReference type="SUPFAM" id="SSF51730">
    <property type="entry name" value="FAD-linked oxidoreductase"/>
    <property type="match status" value="1"/>
</dbReference>
<dbReference type="GO" id="GO:0106312">
    <property type="term" value="F:methylenetetrahydrofolate reductase (NADH) activity"/>
    <property type="evidence" value="ECO:0007669"/>
    <property type="project" value="UniProtKB-EC"/>
</dbReference>
<organism evidence="13 14">
    <name type="scientific">Methylomagnum ishizawai</name>
    <dbReference type="NCBI Taxonomy" id="1760988"/>
    <lineage>
        <taxon>Bacteria</taxon>
        <taxon>Pseudomonadati</taxon>
        <taxon>Pseudomonadota</taxon>
        <taxon>Gammaproteobacteria</taxon>
        <taxon>Methylococcales</taxon>
        <taxon>Methylococcaceae</taxon>
        <taxon>Methylomagnum</taxon>
    </lineage>
</organism>
<comment type="catalytic activity">
    <reaction evidence="11">
        <text>(6S)-5-methyl-5,6,7,8-tetrahydrofolate + NAD(+) = (6R)-5,10-methylene-5,6,7,8-tetrahydrofolate + NADH + H(+)</text>
        <dbReference type="Rhea" id="RHEA:19821"/>
        <dbReference type="ChEBI" id="CHEBI:15378"/>
        <dbReference type="ChEBI" id="CHEBI:15636"/>
        <dbReference type="ChEBI" id="CHEBI:18608"/>
        <dbReference type="ChEBI" id="CHEBI:57540"/>
        <dbReference type="ChEBI" id="CHEBI:57945"/>
        <dbReference type="EC" id="1.5.1.54"/>
    </reaction>
    <physiologicalReaction direction="right-to-left" evidence="11">
        <dbReference type="Rhea" id="RHEA:19823"/>
    </physiologicalReaction>
</comment>
<evidence type="ECO:0000256" key="5">
    <source>
        <dbReference type="ARBA" id="ARBA00022630"/>
    </source>
</evidence>
<accession>A0A1Y6CYN1</accession>
<gene>
    <name evidence="13" type="ORF">SAMN02949497_0713</name>
</gene>
<sequence length="285" mass="31876">MRSQQQYSQVYSLEFFPPKTPEAETSLNNTLAKLAPLRPKFCSVTFGAAGSTREKTFETVVNLQTAYGLEAAPHLSCVASTRDNMREVLHAYQSQGIRHIVALRGDMPSGMMSAGEFRYANELVTFIREETGDHFHIEVAAYPEMHPQAQGIEADLKNFKRKVDAGANSAITQYFFNPEAYFRFIDDCEKLGLDLPITPGIMPITNYTQIARFSEMCGADIPRWVRKRLEALGDDRAAIRAFGLEVVSDLCRRLLEQGAPGLHFYTLNQAEAVLGIWKNLGLESA</sequence>
<keyword evidence="4" id="KW-0028">Amino-acid biosynthesis</keyword>
<keyword evidence="5 12" id="KW-0285">Flavoprotein</keyword>
<keyword evidence="8" id="KW-0520">NAD</keyword>
<dbReference type="GO" id="GO:0071949">
    <property type="term" value="F:FAD binding"/>
    <property type="evidence" value="ECO:0007669"/>
    <property type="project" value="TreeGrafter"/>
</dbReference>
<dbReference type="AlphaFoldDB" id="A0A1Y6CYN1"/>
<comment type="similarity">
    <text evidence="3 12">Belongs to the methylenetetrahydrofolate reductase family.</text>
</comment>
<evidence type="ECO:0000256" key="1">
    <source>
        <dbReference type="ARBA" id="ARBA00001974"/>
    </source>
</evidence>
<dbReference type="InterPro" id="IPR004620">
    <property type="entry name" value="MTHF_reductase_bac"/>
</dbReference>
<keyword evidence="7 12" id="KW-0560">Oxidoreductase</keyword>
<evidence type="ECO:0000313" key="13">
    <source>
        <dbReference type="EMBL" id="SMF93432.1"/>
    </source>
</evidence>
<dbReference type="UniPathway" id="UPA00193"/>
<dbReference type="STRING" id="1760988.SAMN02949497_0713"/>
<reference evidence="13 14" key="1">
    <citation type="submission" date="2016-12" db="EMBL/GenBank/DDBJ databases">
        <authorList>
            <person name="Song W.-J."/>
            <person name="Kurnit D.M."/>
        </authorList>
    </citation>
    <scope>NUCLEOTIDE SEQUENCE [LARGE SCALE GENOMIC DNA]</scope>
    <source>
        <strain evidence="13 14">175</strain>
    </source>
</reference>
<dbReference type="GO" id="GO:0005829">
    <property type="term" value="C:cytosol"/>
    <property type="evidence" value="ECO:0007669"/>
    <property type="project" value="InterPro"/>
</dbReference>
<dbReference type="PANTHER" id="PTHR45754:SF3">
    <property type="entry name" value="METHYLENETETRAHYDROFOLATE REDUCTASE (NADPH)"/>
    <property type="match status" value="1"/>
</dbReference>
<comment type="pathway">
    <text evidence="10">Amino-acid biosynthesis; L-methionine biosynthesis via de novo pathway.</text>
</comment>
<dbReference type="EMBL" id="FXAM01000001">
    <property type="protein sequence ID" value="SMF93432.1"/>
    <property type="molecule type" value="Genomic_DNA"/>
</dbReference>
<keyword evidence="9" id="KW-0486">Methionine biosynthesis</keyword>
<dbReference type="EC" id="1.5.1.54" evidence="12"/>
<dbReference type="NCBIfam" id="TIGR00676">
    <property type="entry name" value="fadh2"/>
    <property type="match status" value="1"/>
</dbReference>
<evidence type="ECO:0000256" key="6">
    <source>
        <dbReference type="ARBA" id="ARBA00022827"/>
    </source>
</evidence>
<dbReference type="OrthoDB" id="9812555at2"/>
<evidence type="ECO:0000256" key="11">
    <source>
        <dbReference type="ARBA" id="ARBA00048628"/>
    </source>
</evidence>
<dbReference type="GO" id="GO:0035999">
    <property type="term" value="P:tetrahydrofolate interconversion"/>
    <property type="evidence" value="ECO:0007669"/>
    <property type="project" value="UniProtKB-UniPathway"/>
</dbReference>
<evidence type="ECO:0000313" key="14">
    <source>
        <dbReference type="Proteomes" id="UP000192923"/>
    </source>
</evidence>
<evidence type="ECO:0000256" key="7">
    <source>
        <dbReference type="ARBA" id="ARBA00023002"/>
    </source>
</evidence>
<dbReference type="GO" id="GO:0009086">
    <property type="term" value="P:methionine biosynthetic process"/>
    <property type="evidence" value="ECO:0007669"/>
    <property type="project" value="UniProtKB-KW"/>
</dbReference>
<proteinExistence type="inferred from homology"/>
<protein>
    <recommendedName>
        <fullName evidence="12">Methylenetetrahydrofolate reductase</fullName>
        <ecNumber evidence="12">1.5.1.54</ecNumber>
    </recommendedName>
</protein>
<evidence type="ECO:0000256" key="8">
    <source>
        <dbReference type="ARBA" id="ARBA00023027"/>
    </source>
</evidence>
<evidence type="ECO:0000256" key="3">
    <source>
        <dbReference type="ARBA" id="ARBA00006743"/>
    </source>
</evidence>
<dbReference type="InterPro" id="IPR003171">
    <property type="entry name" value="Mehydrof_redctse-like"/>
</dbReference>
<comment type="cofactor">
    <cofactor evidence="1 12">
        <name>FAD</name>
        <dbReference type="ChEBI" id="CHEBI:57692"/>
    </cofactor>
</comment>
<evidence type="ECO:0000256" key="9">
    <source>
        <dbReference type="ARBA" id="ARBA00023167"/>
    </source>
</evidence>
<evidence type="ECO:0000256" key="12">
    <source>
        <dbReference type="RuleBase" id="RU003862"/>
    </source>
</evidence>
<dbReference type="InterPro" id="IPR029041">
    <property type="entry name" value="FAD-linked_oxidoreductase-like"/>
</dbReference>
<keyword evidence="6 12" id="KW-0274">FAD</keyword>
<comment type="pathway">
    <text evidence="2 12">One-carbon metabolism; tetrahydrofolate interconversion.</text>
</comment>